<evidence type="ECO:0000256" key="1">
    <source>
        <dbReference type="ARBA" id="ARBA00023004"/>
    </source>
</evidence>
<sequence>MRTVADMRPGERGTVTGFSDQELSIKLLEMGVLPGTEVIMKIIAPFGDPVCIEVSGYNLSMRKNEASTISLL</sequence>
<reference evidence="3 4" key="1">
    <citation type="journal article" date="2023" name="Microbiol. Resour. Announc.">
        <title>Complete Genome Sequence of Imperialibacter roseus strain P4T.</title>
        <authorList>
            <person name="Tizabi D.R."/>
            <person name="Bachvaroff T."/>
            <person name="Hill R.T."/>
        </authorList>
    </citation>
    <scope>NUCLEOTIDE SEQUENCE [LARGE SCALE GENOMIC DNA]</scope>
    <source>
        <strain evidence="3 4">P4T</strain>
    </source>
</reference>
<dbReference type="RefSeq" id="WP_151997687.1">
    <property type="nucleotide sequence ID" value="NZ_CP136051.1"/>
</dbReference>
<dbReference type="EMBL" id="CP136051">
    <property type="protein sequence ID" value="WOK06536.1"/>
    <property type="molecule type" value="Genomic_DNA"/>
</dbReference>
<dbReference type="SMART" id="SM00899">
    <property type="entry name" value="FeoA"/>
    <property type="match status" value="1"/>
</dbReference>
<organism evidence="3 4">
    <name type="scientific">Imperialibacter roseus</name>
    <dbReference type="NCBI Taxonomy" id="1324217"/>
    <lineage>
        <taxon>Bacteria</taxon>
        <taxon>Pseudomonadati</taxon>
        <taxon>Bacteroidota</taxon>
        <taxon>Cytophagia</taxon>
        <taxon>Cytophagales</taxon>
        <taxon>Flammeovirgaceae</taxon>
        <taxon>Imperialibacter</taxon>
    </lineage>
</organism>
<name>A0ABZ0IPN9_9BACT</name>
<keyword evidence="4" id="KW-1185">Reference proteome</keyword>
<protein>
    <submittedName>
        <fullName evidence="3">FeoA family protein</fullName>
    </submittedName>
</protein>
<dbReference type="Gene3D" id="2.30.30.90">
    <property type="match status" value="1"/>
</dbReference>
<dbReference type="SUPFAM" id="SSF50037">
    <property type="entry name" value="C-terminal domain of transcriptional repressors"/>
    <property type="match status" value="1"/>
</dbReference>
<dbReference type="InterPro" id="IPR008988">
    <property type="entry name" value="Transcriptional_repressor_C"/>
</dbReference>
<dbReference type="Pfam" id="PF04023">
    <property type="entry name" value="FeoA"/>
    <property type="match status" value="1"/>
</dbReference>
<accession>A0ABZ0IPN9</accession>
<dbReference type="Proteomes" id="UP001302349">
    <property type="component" value="Chromosome"/>
</dbReference>
<dbReference type="InterPro" id="IPR052713">
    <property type="entry name" value="FeoA"/>
</dbReference>
<dbReference type="PANTHER" id="PTHR42954">
    <property type="entry name" value="FE(2+) TRANSPORT PROTEIN A"/>
    <property type="match status" value="1"/>
</dbReference>
<dbReference type="InterPro" id="IPR038157">
    <property type="entry name" value="FeoA_core_dom"/>
</dbReference>
<evidence type="ECO:0000313" key="3">
    <source>
        <dbReference type="EMBL" id="WOK06536.1"/>
    </source>
</evidence>
<feature type="domain" description="Ferrous iron transporter FeoA-like" evidence="2">
    <location>
        <begin position="2"/>
        <end position="72"/>
    </location>
</feature>
<evidence type="ECO:0000259" key="2">
    <source>
        <dbReference type="SMART" id="SM00899"/>
    </source>
</evidence>
<dbReference type="PANTHER" id="PTHR42954:SF2">
    <property type="entry name" value="FE(2+) TRANSPORT PROTEIN A"/>
    <property type="match status" value="1"/>
</dbReference>
<dbReference type="InterPro" id="IPR007167">
    <property type="entry name" value="Fe-transptr_FeoA-like"/>
</dbReference>
<gene>
    <name evidence="3" type="ORF">RT717_26025</name>
</gene>
<keyword evidence="1" id="KW-0408">Iron</keyword>
<proteinExistence type="predicted"/>
<evidence type="ECO:0000313" key="4">
    <source>
        <dbReference type="Proteomes" id="UP001302349"/>
    </source>
</evidence>